<dbReference type="InterPro" id="IPR003131">
    <property type="entry name" value="T1-type_BTB"/>
</dbReference>
<feature type="domain" description="BTB" evidence="1">
    <location>
        <begin position="17"/>
        <end position="75"/>
    </location>
</feature>
<sequence>MSSKAAVPKPPLIDEDAPVTLNVGGTKFVTAPDTLARSGFLRAAFSPENLQDDGSLFVDYDPKIFEHVLNYLRTGILPSCFGGVDKGYTNEFIMTLKHAAKYFQVDRLYEWLDKKQYLETAKIETITEEIEHDNGVSTRAYPADELVEHHVWWAAKKVPICPRGIPVHTPNASVPQCGQQCRSAASQGAPTFKSVMVPSSVVVVRKKVVFDDSICQS</sequence>
<accession>A0ABR1Y2A4</accession>
<dbReference type="Pfam" id="PF02214">
    <property type="entry name" value="BTB_2"/>
    <property type="match status" value="1"/>
</dbReference>
<dbReference type="InterPro" id="IPR011333">
    <property type="entry name" value="SKP1/BTB/POZ_sf"/>
</dbReference>
<dbReference type="SMART" id="SM00225">
    <property type="entry name" value="BTB"/>
    <property type="match status" value="1"/>
</dbReference>
<evidence type="ECO:0000313" key="2">
    <source>
        <dbReference type="EMBL" id="KAK8175067.1"/>
    </source>
</evidence>
<reference evidence="2 3" key="1">
    <citation type="journal article" date="2022" name="G3 (Bethesda)">
        <title>Enemy or ally: a genomic approach to elucidate the lifestyle of Phyllosticta citrichinaensis.</title>
        <authorList>
            <person name="Buijs V.A."/>
            <person name="Groenewald J.Z."/>
            <person name="Haridas S."/>
            <person name="LaButti K.M."/>
            <person name="Lipzen A."/>
            <person name="Martin F.M."/>
            <person name="Barry K."/>
            <person name="Grigoriev I.V."/>
            <person name="Crous P.W."/>
            <person name="Seidl M.F."/>
        </authorList>
    </citation>
    <scope>NUCLEOTIDE SEQUENCE [LARGE SCALE GENOMIC DNA]</scope>
    <source>
        <strain evidence="2 3">CBS 129764</strain>
    </source>
</reference>
<name>A0ABR1Y2A4_9PEZI</name>
<dbReference type="PROSITE" id="PS50097">
    <property type="entry name" value="BTB"/>
    <property type="match status" value="1"/>
</dbReference>
<evidence type="ECO:0000313" key="3">
    <source>
        <dbReference type="Proteomes" id="UP001456524"/>
    </source>
</evidence>
<gene>
    <name evidence="2" type="ORF">IWX90DRAFT_411671</name>
</gene>
<dbReference type="Proteomes" id="UP001456524">
    <property type="component" value="Unassembled WGS sequence"/>
</dbReference>
<dbReference type="SUPFAM" id="SSF54695">
    <property type="entry name" value="POZ domain"/>
    <property type="match status" value="1"/>
</dbReference>
<protein>
    <recommendedName>
        <fullName evidence="1">BTB domain-containing protein</fullName>
    </recommendedName>
</protein>
<dbReference type="EMBL" id="JBBWUH010000002">
    <property type="protein sequence ID" value="KAK8175067.1"/>
    <property type="molecule type" value="Genomic_DNA"/>
</dbReference>
<keyword evidence="3" id="KW-1185">Reference proteome</keyword>
<dbReference type="PANTHER" id="PTHR14499">
    <property type="entry name" value="POTASSIUM CHANNEL TETRAMERIZATION DOMAIN-CONTAINING"/>
    <property type="match status" value="1"/>
</dbReference>
<dbReference type="Gene3D" id="3.30.710.10">
    <property type="entry name" value="Potassium Channel Kv1.1, Chain A"/>
    <property type="match status" value="1"/>
</dbReference>
<organism evidence="2 3">
    <name type="scientific">Phyllosticta citrichinensis</name>
    <dbReference type="NCBI Taxonomy" id="1130410"/>
    <lineage>
        <taxon>Eukaryota</taxon>
        <taxon>Fungi</taxon>
        <taxon>Dikarya</taxon>
        <taxon>Ascomycota</taxon>
        <taxon>Pezizomycotina</taxon>
        <taxon>Dothideomycetes</taxon>
        <taxon>Dothideomycetes incertae sedis</taxon>
        <taxon>Botryosphaeriales</taxon>
        <taxon>Phyllostictaceae</taxon>
        <taxon>Phyllosticta</taxon>
    </lineage>
</organism>
<dbReference type="InterPro" id="IPR000210">
    <property type="entry name" value="BTB/POZ_dom"/>
</dbReference>
<dbReference type="CDD" id="cd18316">
    <property type="entry name" value="BTB_POZ_KCTD-like"/>
    <property type="match status" value="1"/>
</dbReference>
<comment type="caution">
    <text evidence="2">The sequence shown here is derived from an EMBL/GenBank/DDBJ whole genome shotgun (WGS) entry which is preliminary data.</text>
</comment>
<evidence type="ECO:0000259" key="1">
    <source>
        <dbReference type="PROSITE" id="PS50097"/>
    </source>
</evidence>
<proteinExistence type="predicted"/>
<dbReference type="PANTHER" id="PTHR14499:SF136">
    <property type="entry name" value="GH08630P"/>
    <property type="match status" value="1"/>
</dbReference>